<dbReference type="AlphaFoldDB" id="A0A7W8EHF6"/>
<evidence type="ECO:0000313" key="1">
    <source>
        <dbReference type="EMBL" id="MBB5080905.1"/>
    </source>
</evidence>
<dbReference type="InterPro" id="IPR024735">
    <property type="entry name" value="TcpC"/>
</dbReference>
<reference evidence="1 2" key="1">
    <citation type="submission" date="2020-08" db="EMBL/GenBank/DDBJ databases">
        <title>Genomic Encyclopedia of Type Strains, Phase IV (KMG-IV): sequencing the most valuable type-strain genomes for metagenomic binning, comparative biology and taxonomic classification.</title>
        <authorList>
            <person name="Goeker M."/>
        </authorList>
    </citation>
    <scope>NUCLEOTIDE SEQUENCE [LARGE SCALE GENOMIC DNA]</scope>
    <source>
        <strain evidence="1 2">DSM 45385</strain>
    </source>
</reference>
<evidence type="ECO:0008006" key="3">
    <source>
        <dbReference type="Google" id="ProtNLM"/>
    </source>
</evidence>
<gene>
    <name evidence="1" type="ORF">HNR40_006394</name>
</gene>
<dbReference type="CDD" id="cd16428">
    <property type="entry name" value="TcpC_C"/>
    <property type="match status" value="1"/>
</dbReference>
<dbReference type="CDD" id="cd16386">
    <property type="entry name" value="TcpC_N"/>
    <property type="match status" value="1"/>
</dbReference>
<keyword evidence="2" id="KW-1185">Reference proteome</keyword>
<comment type="caution">
    <text evidence="1">The sequence shown here is derived from an EMBL/GenBank/DDBJ whole genome shotgun (WGS) entry which is preliminary data.</text>
</comment>
<evidence type="ECO:0000313" key="2">
    <source>
        <dbReference type="Proteomes" id="UP000568380"/>
    </source>
</evidence>
<organism evidence="1 2">
    <name type="scientific">Nonomuraea endophytica</name>
    <dbReference type="NCBI Taxonomy" id="714136"/>
    <lineage>
        <taxon>Bacteria</taxon>
        <taxon>Bacillati</taxon>
        <taxon>Actinomycetota</taxon>
        <taxon>Actinomycetes</taxon>
        <taxon>Streptosporangiales</taxon>
        <taxon>Streptosporangiaceae</taxon>
        <taxon>Nonomuraea</taxon>
    </lineage>
</organism>
<accession>A0A7W8EHF6</accession>
<dbReference type="InterPro" id="IPR035628">
    <property type="entry name" value="TcpC_C"/>
</dbReference>
<dbReference type="EMBL" id="JACHIN010000009">
    <property type="protein sequence ID" value="MBB5080905.1"/>
    <property type="molecule type" value="Genomic_DNA"/>
</dbReference>
<protein>
    <recommendedName>
        <fullName evidence="3">Conjugal transfer protein</fullName>
    </recommendedName>
</protein>
<sequence length="274" mass="28710">MVNGVRALFERATQSNTPAANETSQVAQGFPSDQASAFAAQFAGVYLNFTAAEAPSRAGKLAAFLPDGADPQFGWDSYGRLGAVGIQPYTIEVTDAKNAVVSVVFQTGNRRLLLSVPVYYSGDDGGRKFVVSGRPALLPAPGAADLPQVAGPEGDEAAQTELKPQLEAFFKAYAQGDTQSLKRYFVAGETLPDLGGALTFGELKSVVVPVGGATREIKAEVVWVVPTGATPSAEPTADPNSVGGRLEQAYRLTVVKQGDKWYVQDIRGAGRAVG</sequence>
<dbReference type="Proteomes" id="UP000568380">
    <property type="component" value="Unassembled WGS sequence"/>
</dbReference>
<dbReference type="Pfam" id="PF12642">
    <property type="entry name" value="TpcC"/>
    <property type="match status" value="1"/>
</dbReference>
<dbReference type="Gene3D" id="3.10.450.540">
    <property type="match status" value="1"/>
</dbReference>
<proteinExistence type="predicted"/>
<name>A0A7W8EHF6_9ACTN</name>
<dbReference type="RefSeq" id="WP_312896585.1">
    <property type="nucleotide sequence ID" value="NZ_JACHIN010000009.1"/>
</dbReference>